<dbReference type="PANTHER" id="PTHR37981:SF1">
    <property type="entry name" value="SGNH HYDROLASE-TYPE ESTERASE DOMAIN-CONTAINING PROTEIN"/>
    <property type="match status" value="1"/>
</dbReference>
<dbReference type="InterPro" id="IPR013830">
    <property type="entry name" value="SGNH_hydro"/>
</dbReference>
<evidence type="ECO:0000313" key="6">
    <source>
        <dbReference type="Proteomes" id="UP000053127"/>
    </source>
</evidence>
<feature type="disulfide bond" evidence="2">
    <location>
        <begin position="185"/>
        <end position="232"/>
    </location>
</feature>
<feature type="disulfide bond" evidence="2">
    <location>
        <begin position="61"/>
        <end position="86"/>
    </location>
</feature>
<dbReference type="InterPro" id="IPR036514">
    <property type="entry name" value="SGNH_hydro_sf"/>
</dbReference>
<protein>
    <submittedName>
        <fullName evidence="5">Lipase</fullName>
    </submittedName>
</protein>
<dbReference type="Proteomes" id="UP000053127">
    <property type="component" value="Unassembled WGS sequence"/>
</dbReference>
<dbReference type="GO" id="GO:0019433">
    <property type="term" value="P:triglyceride catabolic process"/>
    <property type="evidence" value="ECO:0007669"/>
    <property type="project" value="TreeGrafter"/>
</dbReference>
<keyword evidence="2" id="KW-1015">Disulfide bond</keyword>
<dbReference type="InterPro" id="IPR037460">
    <property type="entry name" value="SEST-like"/>
</dbReference>
<proteinExistence type="predicted"/>
<dbReference type="OrthoDB" id="5503950at2"/>
<feature type="domain" description="SGNH hydrolase-type esterase" evidence="4">
    <location>
        <begin position="40"/>
        <end position="257"/>
    </location>
</feature>
<evidence type="ECO:0000313" key="5">
    <source>
        <dbReference type="EMBL" id="KUM99724.1"/>
    </source>
</evidence>
<evidence type="ECO:0000259" key="4">
    <source>
        <dbReference type="Pfam" id="PF13472"/>
    </source>
</evidence>
<evidence type="ECO:0000256" key="1">
    <source>
        <dbReference type="PIRSR" id="PIRSR637460-1"/>
    </source>
</evidence>
<accession>A0A101NV04</accession>
<dbReference type="AlphaFoldDB" id="A0A101NV04"/>
<organism evidence="5 6">
    <name type="scientific">Streptomyces yokosukanensis</name>
    <dbReference type="NCBI Taxonomy" id="67386"/>
    <lineage>
        <taxon>Bacteria</taxon>
        <taxon>Bacillati</taxon>
        <taxon>Actinomycetota</taxon>
        <taxon>Actinomycetes</taxon>
        <taxon>Kitasatosporales</taxon>
        <taxon>Streptomycetaceae</taxon>
        <taxon>Streptomyces</taxon>
    </lineage>
</organism>
<feature type="disulfide bond" evidence="2">
    <location>
        <begin position="127"/>
        <end position="135"/>
    </location>
</feature>
<dbReference type="PROSITE" id="PS51257">
    <property type="entry name" value="PROKAR_LIPOPROTEIN"/>
    <property type="match status" value="1"/>
</dbReference>
<evidence type="ECO:0000256" key="2">
    <source>
        <dbReference type="PIRSR" id="PIRSR637460-2"/>
    </source>
</evidence>
<keyword evidence="3" id="KW-0732">Signal</keyword>
<dbReference type="PANTHER" id="PTHR37981">
    <property type="entry name" value="LIPASE 2"/>
    <property type="match status" value="1"/>
</dbReference>
<feature type="active site" evidence="1">
    <location>
        <position position="251"/>
    </location>
</feature>
<dbReference type="GO" id="GO:0004806">
    <property type="term" value="F:triacylglycerol lipase activity"/>
    <property type="evidence" value="ECO:0007669"/>
    <property type="project" value="TreeGrafter"/>
</dbReference>
<dbReference type="STRING" id="67386.AQI95_37845"/>
<comment type="caution">
    <text evidence="5">The sequence shown here is derived from an EMBL/GenBank/DDBJ whole genome shotgun (WGS) entry which is preliminary data.</text>
</comment>
<name>A0A101NV04_9ACTN</name>
<reference evidence="5 6" key="1">
    <citation type="submission" date="2015-10" db="EMBL/GenBank/DDBJ databases">
        <title>Draft genome sequence of Streptomyces yokosukanensis DSM 40224, type strain for the species Streptomyces yokosukanensis.</title>
        <authorList>
            <person name="Ruckert C."/>
            <person name="Winkler A."/>
            <person name="Kalinowski J."/>
            <person name="Kampfer P."/>
            <person name="Glaeser S."/>
        </authorList>
    </citation>
    <scope>NUCLEOTIDE SEQUENCE [LARGE SCALE GENOMIC DNA]</scope>
    <source>
        <strain evidence="5 6">DSM 40224</strain>
    </source>
</reference>
<dbReference type="Pfam" id="PF13472">
    <property type="entry name" value="Lipase_GDSL_2"/>
    <property type="match status" value="1"/>
</dbReference>
<dbReference type="RefSeq" id="WP_067134929.1">
    <property type="nucleotide sequence ID" value="NZ_JBFACD010000046.1"/>
</dbReference>
<dbReference type="Gene3D" id="3.40.50.1110">
    <property type="entry name" value="SGNH hydrolase"/>
    <property type="match status" value="1"/>
</dbReference>
<dbReference type="CDD" id="cd01823">
    <property type="entry name" value="SEST_like"/>
    <property type="match status" value="1"/>
</dbReference>
<keyword evidence="6" id="KW-1185">Reference proteome</keyword>
<dbReference type="SUPFAM" id="SSF52266">
    <property type="entry name" value="SGNH hydrolase"/>
    <property type="match status" value="1"/>
</dbReference>
<feature type="chain" id="PRO_5038916481" evidence="3">
    <location>
        <begin position="23"/>
        <end position="269"/>
    </location>
</feature>
<feature type="signal peptide" evidence="3">
    <location>
        <begin position="1"/>
        <end position="22"/>
    </location>
</feature>
<sequence length="269" mass="27885">MRHSRTAACATSLLLASACLFAAPTSAQGAPMTPAVGYVALGDSYSSGAGAGDYLPGPKGCKRSNRAYPVLWASAHGTTSFAFPACNGAGTKDVLSGQLGPLGPRTRLVTLTVGGSDSGFASVMAICDLGGTSRCLSTVARARSKVDGTLVRNLDRLYSAIRDRAPAAHVVVLGYPHLYHLHGSCEVGLQDRARAAVNDGVDHLDTVIARRAAAHGFTFADVRGTFAGHEICSRSPWMHGIDVLAPTESYHPTAPGQSHGYLPALARVS</sequence>
<evidence type="ECO:0000256" key="3">
    <source>
        <dbReference type="SAM" id="SignalP"/>
    </source>
</evidence>
<gene>
    <name evidence="5" type="ORF">AQI95_37845</name>
</gene>
<dbReference type="EMBL" id="LMWN01000061">
    <property type="protein sequence ID" value="KUM99724.1"/>
    <property type="molecule type" value="Genomic_DNA"/>
</dbReference>
<feature type="active site" description="Nucleophile" evidence="1">
    <location>
        <position position="44"/>
    </location>
</feature>